<dbReference type="InterPro" id="IPR001709">
    <property type="entry name" value="Flavoprot_Pyr_Nucl_cyt_Rdtase"/>
</dbReference>
<dbReference type="RefSeq" id="WP_096495501.1">
    <property type="nucleotide sequence ID" value="NZ_CP023445.1"/>
</dbReference>
<evidence type="ECO:0000256" key="3">
    <source>
        <dbReference type="ARBA" id="ARBA00022714"/>
    </source>
</evidence>
<dbReference type="SUPFAM" id="SSF50475">
    <property type="entry name" value="FMN-binding split barrel"/>
    <property type="match status" value="1"/>
</dbReference>
<accession>A0A290Z9F8</accession>
<dbReference type="Pfam" id="PF01243">
    <property type="entry name" value="PNPOx_N"/>
    <property type="match status" value="1"/>
</dbReference>
<keyword evidence="6" id="KW-0560">Oxidoreductase</keyword>
<dbReference type="PROSITE" id="PS51085">
    <property type="entry name" value="2FE2S_FER_2"/>
    <property type="match status" value="1"/>
</dbReference>
<dbReference type="PRINTS" id="PR00371">
    <property type="entry name" value="FPNCR"/>
</dbReference>
<evidence type="ECO:0000256" key="5">
    <source>
        <dbReference type="ARBA" id="ARBA00022827"/>
    </source>
</evidence>
<dbReference type="Gene3D" id="2.40.30.10">
    <property type="entry name" value="Translation factors"/>
    <property type="match status" value="1"/>
</dbReference>
<sequence>MTSTTPHRLATVAQVEAVIGRAPAPVLAKQITALDDGCRAVLARCPLAAFGHRDADGVQRTTFVGGAPGFARVHSPTRISFPLPGARPRGPVSFTFLLPGVGETLRLNGRAAGRAGDEQLVDVLEAYVHCAQAVIRSDLWQPPVPADPAPRPGGAGPLAVPEVADFLAAARFLALSTQDGGGGSDTSPRGDLGGAARALDARTLAIPDRRGNKRADTLHNLVRDDRVSFAALIPGRTDVLHVSGRASITTDPDLLEPLALRGTPPHAALLVAVEHAEVTPNAALTRSRAWSPQARTRPGEVPDLMVLAGDHLAANLATRKGFLPRLLGALTRIPGLGKALRLVINRSYRANLRQEGYGDVRLTPTTPEPPSREVEIAEIRRETPDAVTLVLNSPHPFDFRPGQFFTLLTDLDGEPVRRSYSASSAPGGTSLELTVKRVPEGRFSTRANHDLRAGDRLRLRGPSGAFHLDPAVDREVVLLAAGSGITPLMSMIRTLLATDAPARIALLRTDRTAEDVIFADELADLAHRNPDRLSITQVHTADQGRLTPARVESWLTELTPSDRAAYYACGPDPLVTLLREVLAARGVPPERVHHERYTTAAPTRVTAPQPLVVVDGARTLGSTVVEPGQTLLDAALAAGLPMPHSCTVGSCGDCATTLRAGEVAMTEPNCLTPQRRAEGQVLTCVTCPLSPVTVDVSGR</sequence>
<dbReference type="InterPro" id="IPR012675">
    <property type="entry name" value="Beta-grasp_dom_sf"/>
</dbReference>
<evidence type="ECO:0000313" key="12">
    <source>
        <dbReference type="Proteomes" id="UP000218505"/>
    </source>
</evidence>
<dbReference type="KEGG" id="apre:CNX65_22240"/>
<dbReference type="AlphaFoldDB" id="A0A290Z9F8"/>
<dbReference type="InterPro" id="IPR011576">
    <property type="entry name" value="Pyridox_Oxase_N"/>
</dbReference>
<dbReference type="InterPro" id="IPR050415">
    <property type="entry name" value="MRET"/>
</dbReference>
<evidence type="ECO:0000256" key="4">
    <source>
        <dbReference type="ARBA" id="ARBA00022723"/>
    </source>
</evidence>
<dbReference type="PRINTS" id="PR00406">
    <property type="entry name" value="CYTB5RDTASE"/>
</dbReference>
<comment type="cofactor">
    <cofactor evidence="1">
        <name>FAD</name>
        <dbReference type="ChEBI" id="CHEBI:57692"/>
    </cofactor>
</comment>
<dbReference type="InterPro" id="IPR017938">
    <property type="entry name" value="Riboflavin_synthase-like_b-brl"/>
</dbReference>
<keyword evidence="8" id="KW-0411">Iron-sulfur</keyword>
<dbReference type="CDD" id="cd00207">
    <property type="entry name" value="fer2"/>
    <property type="match status" value="1"/>
</dbReference>
<protein>
    <submittedName>
        <fullName evidence="11">Phenylacetate-CoA oxygenase</fullName>
    </submittedName>
</protein>
<dbReference type="CDD" id="cd06214">
    <property type="entry name" value="PA_degradation_oxidoreductase_like"/>
    <property type="match status" value="1"/>
</dbReference>
<dbReference type="Proteomes" id="UP000218505">
    <property type="component" value="Chromosome"/>
</dbReference>
<evidence type="ECO:0000313" key="11">
    <source>
        <dbReference type="EMBL" id="ATE55670.1"/>
    </source>
</evidence>
<evidence type="ECO:0000256" key="1">
    <source>
        <dbReference type="ARBA" id="ARBA00001974"/>
    </source>
</evidence>
<dbReference type="GO" id="GO:0051537">
    <property type="term" value="F:2 iron, 2 sulfur cluster binding"/>
    <property type="evidence" value="ECO:0007669"/>
    <property type="project" value="UniProtKB-KW"/>
</dbReference>
<feature type="domain" description="FAD-binding FR-type" evidence="10">
    <location>
        <begin position="369"/>
        <end position="469"/>
    </location>
</feature>
<keyword evidence="7" id="KW-0408">Iron</keyword>
<evidence type="ECO:0000256" key="8">
    <source>
        <dbReference type="ARBA" id="ARBA00023014"/>
    </source>
</evidence>
<dbReference type="Gene3D" id="3.10.20.30">
    <property type="match status" value="1"/>
</dbReference>
<dbReference type="Pfam" id="PF00175">
    <property type="entry name" value="NAD_binding_1"/>
    <property type="match status" value="1"/>
</dbReference>
<proteinExistence type="predicted"/>
<dbReference type="GO" id="GO:0016491">
    <property type="term" value="F:oxidoreductase activity"/>
    <property type="evidence" value="ECO:0007669"/>
    <property type="project" value="UniProtKB-KW"/>
</dbReference>
<keyword evidence="12" id="KW-1185">Reference proteome</keyword>
<keyword evidence="4" id="KW-0479">Metal-binding</keyword>
<gene>
    <name evidence="11" type="ORF">CNX65_22240</name>
</gene>
<feature type="domain" description="2Fe-2S ferredoxin-type" evidence="9">
    <location>
        <begin position="608"/>
        <end position="699"/>
    </location>
</feature>
<dbReference type="PROSITE" id="PS51384">
    <property type="entry name" value="FAD_FR"/>
    <property type="match status" value="1"/>
</dbReference>
<dbReference type="GO" id="GO:0046872">
    <property type="term" value="F:metal ion binding"/>
    <property type="evidence" value="ECO:0007669"/>
    <property type="project" value="UniProtKB-KW"/>
</dbReference>
<dbReference type="PANTHER" id="PTHR47354:SF6">
    <property type="entry name" value="NADH OXIDOREDUCTASE HCR"/>
    <property type="match status" value="1"/>
</dbReference>
<dbReference type="Pfam" id="PF00111">
    <property type="entry name" value="Fer2"/>
    <property type="match status" value="1"/>
</dbReference>
<dbReference type="InterPro" id="IPR008333">
    <property type="entry name" value="Cbr1-like_FAD-bd_dom"/>
</dbReference>
<organism evidence="11 12">
    <name type="scientific">Actinosynnema pretiosum</name>
    <dbReference type="NCBI Taxonomy" id="42197"/>
    <lineage>
        <taxon>Bacteria</taxon>
        <taxon>Bacillati</taxon>
        <taxon>Actinomycetota</taxon>
        <taxon>Actinomycetes</taxon>
        <taxon>Pseudonocardiales</taxon>
        <taxon>Pseudonocardiaceae</taxon>
        <taxon>Actinosynnema</taxon>
    </lineage>
</organism>
<dbReference type="EMBL" id="CP023445">
    <property type="protein sequence ID" value="ATE55670.1"/>
    <property type="molecule type" value="Genomic_DNA"/>
</dbReference>
<dbReference type="InterPro" id="IPR017927">
    <property type="entry name" value="FAD-bd_FR_type"/>
</dbReference>
<dbReference type="SUPFAM" id="SSF52343">
    <property type="entry name" value="Ferredoxin reductase-like, C-terminal NADP-linked domain"/>
    <property type="match status" value="1"/>
</dbReference>
<keyword evidence="2" id="KW-0285">Flavoprotein</keyword>
<dbReference type="InterPro" id="IPR039261">
    <property type="entry name" value="FNR_nucleotide-bd"/>
</dbReference>
<dbReference type="Pfam" id="PF00970">
    <property type="entry name" value="FAD_binding_6"/>
    <property type="match status" value="1"/>
</dbReference>
<dbReference type="InterPro" id="IPR001041">
    <property type="entry name" value="2Fe-2S_ferredoxin-type"/>
</dbReference>
<dbReference type="InterPro" id="IPR036010">
    <property type="entry name" value="2Fe-2S_ferredoxin-like_sf"/>
</dbReference>
<dbReference type="Gene3D" id="3.40.50.80">
    <property type="entry name" value="Nucleotide-binding domain of ferredoxin-NADP reductase (FNR) module"/>
    <property type="match status" value="1"/>
</dbReference>
<dbReference type="SUPFAM" id="SSF54292">
    <property type="entry name" value="2Fe-2S ferredoxin-like"/>
    <property type="match status" value="1"/>
</dbReference>
<dbReference type="InterPro" id="IPR012349">
    <property type="entry name" value="Split_barrel_FMN-bd"/>
</dbReference>
<keyword evidence="3" id="KW-0001">2Fe-2S</keyword>
<keyword evidence="5" id="KW-0274">FAD</keyword>
<evidence type="ECO:0000256" key="7">
    <source>
        <dbReference type="ARBA" id="ARBA00023004"/>
    </source>
</evidence>
<dbReference type="SUPFAM" id="SSF63380">
    <property type="entry name" value="Riboflavin synthase domain-like"/>
    <property type="match status" value="1"/>
</dbReference>
<evidence type="ECO:0000259" key="10">
    <source>
        <dbReference type="PROSITE" id="PS51384"/>
    </source>
</evidence>
<reference evidence="11" key="1">
    <citation type="submission" date="2017-09" db="EMBL/GenBank/DDBJ databases">
        <title>Complete Genome Sequence of ansamitocin-producing Bacterium Actinosynnema pretiosum X47.</title>
        <authorList>
            <person name="Cao G."/>
            <person name="Zong G."/>
            <person name="Zhong C."/>
            <person name="Fu J."/>
        </authorList>
    </citation>
    <scope>NUCLEOTIDE SEQUENCE [LARGE SCALE GENOMIC DNA]</scope>
    <source>
        <strain evidence="11">X47</strain>
    </source>
</reference>
<name>A0A290Z9F8_9PSEU</name>
<evidence type="ECO:0000256" key="2">
    <source>
        <dbReference type="ARBA" id="ARBA00022630"/>
    </source>
</evidence>
<evidence type="ECO:0000256" key="6">
    <source>
        <dbReference type="ARBA" id="ARBA00023002"/>
    </source>
</evidence>
<dbReference type="InterPro" id="IPR001433">
    <property type="entry name" value="OxRdtase_FAD/NAD-bd"/>
</dbReference>
<evidence type="ECO:0000259" key="9">
    <source>
        <dbReference type="PROSITE" id="PS51085"/>
    </source>
</evidence>
<dbReference type="Gene3D" id="2.30.110.10">
    <property type="entry name" value="Electron Transport, Fmn-binding Protein, Chain A"/>
    <property type="match status" value="1"/>
</dbReference>
<dbReference type="PANTHER" id="PTHR47354">
    <property type="entry name" value="NADH OXIDOREDUCTASE HCR"/>
    <property type="match status" value="1"/>
</dbReference>